<gene>
    <name evidence="2" type="ORF">DW352_01805</name>
</gene>
<dbReference type="Proteomes" id="UP000254889">
    <property type="component" value="Chromosome"/>
</dbReference>
<dbReference type="PANTHER" id="PTHR34846">
    <property type="entry name" value="4-CARBOXYMUCONOLACTONE DECARBOXYLASE FAMILY PROTEIN (AFU_ORTHOLOGUE AFUA_6G11590)"/>
    <property type="match status" value="1"/>
</dbReference>
<keyword evidence="1" id="KW-0472">Membrane</keyword>
<reference evidence="2 3" key="1">
    <citation type="submission" date="2018-07" db="EMBL/GenBank/DDBJ databases">
        <authorList>
            <person name="Quirk P.G."/>
            <person name="Krulwich T.A."/>
        </authorList>
    </citation>
    <scope>NUCLEOTIDE SEQUENCE [LARGE SCALE GENOMIC DNA]</scope>
    <source>
        <strain evidence="2 3">CC-BB4</strain>
    </source>
</reference>
<name>A0A345ZR12_9HYPH</name>
<evidence type="ECO:0000313" key="3">
    <source>
        <dbReference type="Proteomes" id="UP000254889"/>
    </source>
</evidence>
<dbReference type="RefSeq" id="WP_115687969.1">
    <property type="nucleotide sequence ID" value="NZ_CP031417.1"/>
</dbReference>
<sequence>MAKRPAQRLPLVAEAEMNKAQLTLLRALRDGPRGQSITPRGPFGAWMHAPDLGLLAQALGAYVRYQTSLPPRLSEFAILCTARHWRAQYEWFAHAPIAEREGVSKKVIADLQAGKRPASGTKEELALYDFIEELYKNRRVSDKTYERVYAFLGEEALVQLVGILGYYSLIAMTLNVFNMLPPEDVELAFAEPKS</sequence>
<dbReference type="InterPro" id="IPR029032">
    <property type="entry name" value="AhpD-like"/>
</dbReference>
<dbReference type="Gene3D" id="1.20.1290.10">
    <property type="entry name" value="AhpD-like"/>
    <property type="match status" value="1"/>
</dbReference>
<dbReference type="PANTHER" id="PTHR34846:SF11">
    <property type="entry name" value="4-CARBOXYMUCONOLACTONE DECARBOXYLASE FAMILY PROTEIN (AFU_ORTHOLOGUE AFUA_6G11590)"/>
    <property type="match status" value="1"/>
</dbReference>
<keyword evidence="1" id="KW-0812">Transmembrane</keyword>
<protein>
    <submittedName>
        <fullName evidence="2">Carboxymuconolactone decarboxylase family protein</fullName>
    </submittedName>
</protein>
<accession>A0A345ZR12</accession>
<dbReference type="AlphaFoldDB" id="A0A345ZR12"/>
<dbReference type="SUPFAM" id="SSF69118">
    <property type="entry name" value="AhpD-like"/>
    <property type="match status" value="1"/>
</dbReference>
<keyword evidence="1" id="KW-1133">Transmembrane helix</keyword>
<feature type="transmembrane region" description="Helical" evidence="1">
    <location>
        <begin position="156"/>
        <end position="177"/>
    </location>
</feature>
<evidence type="ECO:0000256" key="1">
    <source>
        <dbReference type="SAM" id="Phobius"/>
    </source>
</evidence>
<dbReference type="EMBL" id="CP031417">
    <property type="protein sequence ID" value="AXK79359.1"/>
    <property type="molecule type" value="Genomic_DNA"/>
</dbReference>
<dbReference type="KEGG" id="ptaw:DW352_01805"/>
<proteinExistence type="predicted"/>
<keyword evidence="3" id="KW-1185">Reference proteome</keyword>
<organism evidence="2 3">
    <name type="scientific">Pseudolabrys taiwanensis</name>
    <dbReference type="NCBI Taxonomy" id="331696"/>
    <lineage>
        <taxon>Bacteria</taxon>
        <taxon>Pseudomonadati</taxon>
        <taxon>Pseudomonadota</taxon>
        <taxon>Alphaproteobacteria</taxon>
        <taxon>Hyphomicrobiales</taxon>
        <taxon>Xanthobacteraceae</taxon>
        <taxon>Pseudolabrys</taxon>
    </lineage>
</organism>
<dbReference type="OrthoDB" id="9129225at2"/>
<evidence type="ECO:0000313" key="2">
    <source>
        <dbReference type="EMBL" id="AXK79359.1"/>
    </source>
</evidence>